<feature type="transmembrane region" description="Helical" evidence="7">
    <location>
        <begin position="472"/>
        <end position="489"/>
    </location>
</feature>
<sequence length="1104" mass="109477">MTAPAGTAARRLPARRPASGAPQAGPLSVDGARGALVLASAVAPAALTWLLVFGLTVHRPDLDVAPAHLPATFAAFLVGVSAAVGGWAVTGGWAATASRTGQRDAVDHGIARLALPLIVASYTLVAFGVLIRLRTSGLGTPLTGLMLALLVGTAGLVGLPWLLRRPPRSAHGTSRGPARDGGPGPGGPGRENAGDARARLAGAARWAVPAVAAVALLLAGFDRGDEAHWVLAGVPARPAALLPLALLAAAVLVARPLLPEPFFDDAGLPDGYLGGEDGGRTWPLVALAPLAALALLPLVGLSRPAPVVAVAVGAAVLVYRLARSRPLVAAGLVAAAVVHLIVVTAAADVWRASYDDDVAQHVALAAGRGGLVGAGAGLGLVEAYVPDGEVPGRYALAVVAEELGLVGLLAVLAACATVAVLLIRLASRCVWDDTDLWARPLAWAMAATLALPVLALFAPGLDVAPPGVAPDGVALVALLWTVGIVSAAARRSASSPYAARRAAATADPGTGAGRPAAGGGVARGWVASLCAVLLAVVAAGAMWAQVASLADARATHDGDDVSAIEAADERRLDEDPAALNWKTSGNRPVPGIDAATAEALEAAVGGEPRCPALSAADTPGPGALGRRCPAPAVMLDPAAQQAAVRAIDGLPAGTAATVVALDADDGRLLVLATGVGGPGEDAGAATPAPSATPTPSVTATGSASPDATASPTGSVPPTDTASPTGSLPPTGAGTLGAPGAPSDSPVVPAPTTAPVGEVDRDLTAPDGKQPARDDPPGTGTTTEPPATGTATEPPGTGLVTEPPATGTATEPPGTGTATEPPAAGPLWARQHPVGAIGRLLVNPLSAEVSPDVAARVLHELRAEAAVALEFPDVLLAELEKPADPAVPPDPAQAAVNAEKAKKLKELDDWIADKYPGCVIPARERQPLSFRDGAGCAPVLQALLRAGGVPAAVPSALAAFSLSGPAGVVLRDEGIGATPGMPGVELDAARCQDSVDTCARVSPLQLAVVLAGLHRGTPVTPGILDLENDLARMGPDAAAPSSSPLTDKIDGFARVTAAEGGWSLSLARHDGHDVIVVSYVVAAPGAAVQDQASGLVDAPVRRLED</sequence>
<feature type="transmembrane region" description="Helical" evidence="7">
    <location>
        <begin position="305"/>
        <end position="322"/>
    </location>
</feature>
<evidence type="ECO:0000313" key="9">
    <source>
        <dbReference type="Proteomes" id="UP000604475"/>
    </source>
</evidence>
<feature type="compositionally biased region" description="Low complexity" evidence="6">
    <location>
        <begin position="776"/>
        <end position="825"/>
    </location>
</feature>
<dbReference type="RefSeq" id="WP_203005811.1">
    <property type="nucleotide sequence ID" value="NZ_JADWYU010000017.1"/>
</dbReference>
<feature type="region of interest" description="Disordered" evidence="6">
    <location>
        <begin position="1"/>
        <end position="25"/>
    </location>
</feature>
<dbReference type="GO" id="GO:0016020">
    <property type="term" value="C:membrane"/>
    <property type="evidence" value="ECO:0007669"/>
    <property type="project" value="UniProtKB-SubCell"/>
</dbReference>
<feature type="compositionally biased region" description="Gly residues" evidence="6">
    <location>
        <begin position="179"/>
        <end position="189"/>
    </location>
</feature>
<feature type="transmembrane region" description="Helical" evidence="7">
    <location>
        <begin position="203"/>
        <end position="221"/>
    </location>
</feature>
<feature type="transmembrane region" description="Helical" evidence="7">
    <location>
        <begin position="278"/>
        <end position="298"/>
    </location>
</feature>
<feature type="compositionally biased region" description="Polar residues" evidence="6">
    <location>
        <begin position="707"/>
        <end position="725"/>
    </location>
</feature>
<keyword evidence="3" id="KW-0133">Cell shape</keyword>
<evidence type="ECO:0000256" key="3">
    <source>
        <dbReference type="ARBA" id="ARBA00022960"/>
    </source>
</evidence>
<dbReference type="AlphaFoldDB" id="A0A937UK66"/>
<evidence type="ECO:0000256" key="6">
    <source>
        <dbReference type="SAM" id="MobiDB-lite"/>
    </source>
</evidence>
<feature type="compositionally biased region" description="Basic and acidic residues" evidence="6">
    <location>
        <begin position="757"/>
        <end position="775"/>
    </location>
</feature>
<feature type="transmembrane region" description="Helical" evidence="7">
    <location>
        <begin position="241"/>
        <end position="258"/>
    </location>
</feature>
<proteinExistence type="predicted"/>
<accession>A0A937UK66</accession>
<keyword evidence="4 7" id="KW-1133">Transmembrane helix</keyword>
<evidence type="ECO:0000313" key="8">
    <source>
        <dbReference type="EMBL" id="MBL7626504.1"/>
    </source>
</evidence>
<evidence type="ECO:0000256" key="7">
    <source>
        <dbReference type="SAM" id="Phobius"/>
    </source>
</evidence>
<feature type="compositionally biased region" description="Low complexity" evidence="6">
    <location>
        <begin position="682"/>
        <end position="705"/>
    </location>
</feature>
<dbReference type="Proteomes" id="UP000604475">
    <property type="component" value="Unassembled WGS sequence"/>
</dbReference>
<gene>
    <name evidence="8" type="ORF">I7412_04810</name>
</gene>
<keyword evidence="9" id="KW-1185">Reference proteome</keyword>
<feature type="transmembrane region" description="Helical" evidence="7">
    <location>
        <begin position="109"/>
        <end position="130"/>
    </location>
</feature>
<evidence type="ECO:0000256" key="4">
    <source>
        <dbReference type="ARBA" id="ARBA00022989"/>
    </source>
</evidence>
<dbReference type="Pfam" id="PF01098">
    <property type="entry name" value="FTSW_RODA_SPOVE"/>
    <property type="match status" value="1"/>
</dbReference>
<feature type="transmembrane region" description="Helical" evidence="7">
    <location>
        <begin position="35"/>
        <end position="57"/>
    </location>
</feature>
<dbReference type="EMBL" id="JAEACQ010000138">
    <property type="protein sequence ID" value="MBL7626504.1"/>
    <property type="molecule type" value="Genomic_DNA"/>
</dbReference>
<evidence type="ECO:0000256" key="1">
    <source>
        <dbReference type="ARBA" id="ARBA00004141"/>
    </source>
</evidence>
<feature type="region of interest" description="Disordered" evidence="6">
    <location>
        <begin position="680"/>
        <end position="827"/>
    </location>
</feature>
<evidence type="ECO:0000256" key="2">
    <source>
        <dbReference type="ARBA" id="ARBA00022692"/>
    </source>
</evidence>
<feature type="transmembrane region" description="Helical" evidence="7">
    <location>
        <begin position="405"/>
        <end position="425"/>
    </location>
</feature>
<comment type="caution">
    <text evidence="8">The sequence shown here is derived from an EMBL/GenBank/DDBJ whole genome shotgun (WGS) entry which is preliminary data.</text>
</comment>
<comment type="subcellular location">
    <subcellularLocation>
        <location evidence="1">Membrane</location>
        <topology evidence="1">Multi-pass membrane protein</topology>
    </subcellularLocation>
</comment>
<dbReference type="GO" id="GO:0008360">
    <property type="term" value="P:regulation of cell shape"/>
    <property type="evidence" value="ECO:0007669"/>
    <property type="project" value="UniProtKB-KW"/>
</dbReference>
<dbReference type="InterPro" id="IPR001182">
    <property type="entry name" value="FtsW/RodA"/>
</dbReference>
<name>A0A937UK66_9ACTN</name>
<feature type="transmembrane region" description="Helical" evidence="7">
    <location>
        <begin position="69"/>
        <end position="89"/>
    </location>
</feature>
<feature type="compositionally biased region" description="Low complexity" evidence="6">
    <location>
        <begin position="1"/>
        <end position="22"/>
    </location>
</feature>
<dbReference type="GO" id="GO:0051301">
    <property type="term" value="P:cell division"/>
    <property type="evidence" value="ECO:0007669"/>
    <property type="project" value="InterPro"/>
</dbReference>
<keyword evidence="5 7" id="KW-0472">Membrane</keyword>
<feature type="transmembrane region" description="Helical" evidence="7">
    <location>
        <begin position="437"/>
        <end position="460"/>
    </location>
</feature>
<feature type="compositionally biased region" description="Low complexity" evidence="6">
    <location>
        <begin position="727"/>
        <end position="755"/>
    </location>
</feature>
<feature type="transmembrane region" description="Helical" evidence="7">
    <location>
        <begin position="142"/>
        <end position="163"/>
    </location>
</feature>
<organism evidence="8 9">
    <name type="scientific">Frankia nepalensis</name>
    <dbReference type="NCBI Taxonomy" id="1836974"/>
    <lineage>
        <taxon>Bacteria</taxon>
        <taxon>Bacillati</taxon>
        <taxon>Actinomycetota</taxon>
        <taxon>Actinomycetes</taxon>
        <taxon>Frankiales</taxon>
        <taxon>Frankiaceae</taxon>
        <taxon>Frankia</taxon>
    </lineage>
</organism>
<feature type="region of interest" description="Disordered" evidence="6">
    <location>
        <begin position="168"/>
        <end position="194"/>
    </location>
</feature>
<evidence type="ECO:0000256" key="5">
    <source>
        <dbReference type="ARBA" id="ARBA00023136"/>
    </source>
</evidence>
<feature type="transmembrane region" description="Helical" evidence="7">
    <location>
        <begin position="328"/>
        <end position="350"/>
    </location>
</feature>
<feature type="transmembrane region" description="Helical" evidence="7">
    <location>
        <begin position="524"/>
        <end position="544"/>
    </location>
</feature>
<protein>
    <submittedName>
        <fullName evidence="8">FtsW/RodA/SpoVE family cell cycle protein</fullName>
    </submittedName>
</protein>
<keyword evidence="2 7" id="KW-0812">Transmembrane</keyword>
<reference evidence="8" key="1">
    <citation type="submission" date="2020-12" db="EMBL/GenBank/DDBJ databases">
        <title>Genomic characterization of non-nitrogen-fixing Frankia strains.</title>
        <authorList>
            <person name="Carlos-Shanley C."/>
            <person name="Guerra T."/>
            <person name="Hahn D."/>
        </authorList>
    </citation>
    <scope>NUCLEOTIDE SEQUENCE</scope>
    <source>
        <strain evidence="8">CN6</strain>
    </source>
</reference>